<dbReference type="EMBL" id="NWVD01000001">
    <property type="protein sequence ID" value="PCG10416.1"/>
    <property type="molecule type" value="Genomic_DNA"/>
</dbReference>
<organism evidence="4 5">
    <name type="scientific">Sphingomonas ginsenosidimutans</name>
    <dbReference type="NCBI Taxonomy" id="862134"/>
    <lineage>
        <taxon>Bacteria</taxon>
        <taxon>Pseudomonadati</taxon>
        <taxon>Pseudomonadota</taxon>
        <taxon>Alphaproteobacteria</taxon>
        <taxon>Sphingomonadales</taxon>
        <taxon>Sphingomonadaceae</taxon>
        <taxon>Sphingomonas</taxon>
    </lineage>
</organism>
<dbReference type="AlphaFoldDB" id="A0A2A4I0X4"/>
<dbReference type="GO" id="GO:0003677">
    <property type="term" value="F:DNA binding"/>
    <property type="evidence" value="ECO:0007669"/>
    <property type="project" value="UniProtKB-KW"/>
</dbReference>
<feature type="domain" description="PsrA tetracyclin repressor-like C-terminal" evidence="3">
    <location>
        <begin position="97"/>
        <end position="184"/>
    </location>
</feature>
<gene>
    <name evidence="4" type="ORF">COA17_03005</name>
</gene>
<protein>
    <submittedName>
        <fullName evidence="4">TetR family transcriptional regulator</fullName>
    </submittedName>
</protein>
<dbReference type="InterPro" id="IPR041586">
    <property type="entry name" value="PsrA_TetR_C"/>
</dbReference>
<dbReference type="SUPFAM" id="SSF46689">
    <property type="entry name" value="Homeodomain-like"/>
    <property type="match status" value="1"/>
</dbReference>
<evidence type="ECO:0000256" key="1">
    <source>
        <dbReference type="ARBA" id="ARBA00023125"/>
    </source>
</evidence>
<dbReference type="SUPFAM" id="SSF48498">
    <property type="entry name" value="Tetracyclin repressor-like, C-terminal domain"/>
    <property type="match status" value="1"/>
</dbReference>
<keyword evidence="1" id="KW-0238">DNA-binding</keyword>
<dbReference type="InterPro" id="IPR036271">
    <property type="entry name" value="Tet_transcr_reg_TetR-rel_C_sf"/>
</dbReference>
<feature type="domain" description="HTH tetR-type" evidence="2">
    <location>
        <begin position="21"/>
        <end position="65"/>
    </location>
</feature>
<dbReference type="Gene3D" id="1.10.357.10">
    <property type="entry name" value="Tetracycline Repressor, domain 2"/>
    <property type="match status" value="1"/>
</dbReference>
<evidence type="ECO:0000313" key="5">
    <source>
        <dbReference type="Proteomes" id="UP000218784"/>
    </source>
</evidence>
<dbReference type="Pfam" id="PF00440">
    <property type="entry name" value="TetR_N"/>
    <property type="match status" value="1"/>
</dbReference>
<sequence>MATSGSKVQRAAATRTQLKRVARRMFATRGVSAVGLREVAVAAGQRNTAAVHYHFGTKDDLLRELLVDGAQAIDAHRCMMLDAAEAAGAVTLDDVVRALVQPSLDLRSDPEDFETYHRFISNIMGERRELFESTIVDRHAVGYQRATQHVRRLLGDVPPAEIDRRIVFATLSLQAIFTAREAACDAVRGDAHPFWGRADVTQGIFTTTATILRQRDPNG</sequence>
<evidence type="ECO:0000259" key="3">
    <source>
        <dbReference type="Pfam" id="PF17939"/>
    </source>
</evidence>
<name>A0A2A4I0X4_9SPHN</name>
<evidence type="ECO:0000313" key="4">
    <source>
        <dbReference type="EMBL" id="PCG10416.1"/>
    </source>
</evidence>
<dbReference type="InterPro" id="IPR009057">
    <property type="entry name" value="Homeodomain-like_sf"/>
</dbReference>
<accession>A0A2A4I0X4</accession>
<dbReference type="Proteomes" id="UP000218784">
    <property type="component" value="Unassembled WGS sequence"/>
</dbReference>
<dbReference type="Pfam" id="PF17939">
    <property type="entry name" value="TetR_C_30"/>
    <property type="match status" value="1"/>
</dbReference>
<comment type="caution">
    <text evidence="4">The sequence shown here is derived from an EMBL/GenBank/DDBJ whole genome shotgun (WGS) entry which is preliminary data.</text>
</comment>
<dbReference type="InterPro" id="IPR001647">
    <property type="entry name" value="HTH_TetR"/>
</dbReference>
<keyword evidence="5" id="KW-1185">Reference proteome</keyword>
<proteinExistence type="predicted"/>
<dbReference type="RefSeq" id="WP_096610081.1">
    <property type="nucleotide sequence ID" value="NZ_NWVD01000001.1"/>
</dbReference>
<evidence type="ECO:0000259" key="2">
    <source>
        <dbReference type="Pfam" id="PF00440"/>
    </source>
</evidence>
<reference evidence="4 5" key="1">
    <citation type="submission" date="2017-09" db="EMBL/GenBank/DDBJ databases">
        <title>Sphingomonas ginsenosidimutans KACC 14949, whole genome shotgun sequence.</title>
        <authorList>
            <person name="Feng G."/>
            <person name="Zhu H."/>
        </authorList>
    </citation>
    <scope>NUCLEOTIDE SEQUENCE [LARGE SCALE GENOMIC DNA]</scope>
    <source>
        <strain evidence="4 5">KACC 14949</strain>
    </source>
</reference>